<dbReference type="EMBL" id="JBHFFA010000002">
    <property type="protein sequence ID" value="KAL2643690.1"/>
    <property type="molecule type" value="Genomic_DNA"/>
</dbReference>
<dbReference type="Gene3D" id="3.30.428.10">
    <property type="entry name" value="HIT-like"/>
    <property type="match status" value="1"/>
</dbReference>
<dbReference type="GO" id="GO:0000166">
    <property type="term" value="F:nucleotide binding"/>
    <property type="evidence" value="ECO:0007669"/>
    <property type="project" value="UniProtKB-KW"/>
</dbReference>
<proteinExistence type="predicted"/>
<comment type="caution">
    <text evidence="5">The sequence shown here is derived from an EMBL/GenBank/DDBJ whole genome shotgun (WGS) entry which is preliminary data.</text>
</comment>
<keyword evidence="2" id="KW-0378">Hydrolase</keyword>
<keyword evidence="1" id="KW-0547">Nucleotide-binding</keyword>
<protein>
    <recommendedName>
        <fullName evidence="4">HIT domain-containing protein</fullName>
    </recommendedName>
</protein>
<feature type="domain" description="HIT" evidence="4">
    <location>
        <begin position="115"/>
        <end position="225"/>
    </location>
</feature>
<dbReference type="PANTHER" id="PTHR12486:SF5">
    <property type="entry name" value="ADENOSINE 5'-MONOPHOSPHORAMIDASE HINT3"/>
    <property type="match status" value="1"/>
</dbReference>
<dbReference type="AlphaFoldDB" id="A0ABD1Z7I8"/>
<feature type="short sequence motif" description="Histidine triad motif" evidence="3">
    <location>
        <begin position="210"/>
        <end position="214"/>
    </location>
</feature>
<evidence type="ECO:0000313" key="6">
    <source>
        <dbReference type="Proteomes" id="UP001605036"/>
    </source>
</evidence>
<evidence type="ECO:0000256" key="3">
    <source>
        <dbReference type="PROSITE-ProRule" id="PRU00464"/>
    </source>
</evidence>
<organism evidence="5 6">
    <name type="scientific">Riccia fluitans</name>
    <dbReference type="NCBI Taxonomy" id="41844"/>
    <lineage>
        <taxon>Eukaryota</taxon>
        <taxon>Viridiplantae</taxon>
        <taxon>Streptophyta</taxon>
        <taxon>Embryophyta</taxon>
        <taxon>Marchantiophyta</taxon>
        <taxon>Marchantiopsida</taxon>
        <taxon>Marchantiidae</taxon>
        <taxon>Marchantiales</taxon>
        <taxon>Ricciaceae</taxon>
        <taxon>Riccia</taxon>
    </lineage>
</organism>
<evidence type="ECO:0000256" key="2">
    <source>
        <dbReference type="ARBA" id="ARBA00022801"/>
    </source>
</evidence>
<name>A0ABD1Z7I8_9MARC</name>
<reference evidence="5 6" key="1">
    <citation type="submission" date="2024-09" db="EMBL/GenBank/DDBJ databases">
        <title>Chromosome-scale assembly of Riccia fluitans.</title>
        <authorList>
            <person name="Paukszto L."/>
            <person name="Sawicki J."/>
            <person name="Karawczyk K."/>
            <person name="Piernik-Szablinska J."/>
            <person name="Szczecinska M."/>
            <person name="Mazdziarz M."/>
        </authorList>
    </citation>
    <scope>NUCLEOTIDE SEQUENCE [LARGE SCALE GENOMIC DNA]</scope>
    <source>
        <strain evidence="5">Rf_01</strain>
        <tissue evidence="5">Aerial parts of the thallus</tissue>
    </source>
</reference>
<dbReference type="Proteomes" id="UP001605036">
    <property type="component" value="Unassembled WGS sequence"/>
</dbReference>
<dbReference type="InterPro" id="IPR036265">
    <property type="entry name" value="HIT-like_sf"/>
</dbReference>
<dbReference type="InterPro" id="IPR011146">
    <property type="entry name" value="HIT-like"/>
</dbReference>
<evidence type="ECO:0000313" key="5">
    <source>
        <dbReference type="EMBL" id="KAL2643690.1"/>
    </source>
</evidence>
<accession>A0ABD1Z7I8</accession>
<dbReference type="PANTHER" id="PTHR12486">
    <property type="entry name" value="APRATAXIN-RELATED"/>
    <property type="match status" value="1"/>
</dbReference>
<keyword evidence="6" id="KW-1185">Reference proteome</keyword>
<dbReference type="PROSITE" id="PS51084">
    <property type="entry name" value="HIT_2"/>
    <property type="match status" value="1"/>
</dbReference>
<evidence type="ECO:0000256" key="1">
    <source>
        <dbReference type="ARBA" id="ARBA00022741"/>
    </source>
</evidence>
<dbReference type="GO" id="GO:0047627">
    <property type="term" value="F:adenylylsulfatase activity"/>
    <property type="evidence" value="ECO:0007669"/>
    <property type="project" value="UniProtKB-ARBA"/>
</dbReference>
<dbReference type="Pfam" id="PF11969">
    <property type="entry name" value="DcpS_C"/>
    <property type="match status" value="1"/>
</dbReference>
<dbReference type="SUPFAM" id="SSF54197">
    <property type="entry name" value="HIT-like"/>
    <property type="match status" value="1"/>
</dbReference>
<sequence length="263" mass="30019">MPHQLLGTRDLSLQSLVDLSRPDARTHFLLIFISFDGAPELIGLDSSSCISSAFHLNISRICKGSETRRNVPSRHTGRSAYELVEVIRRRRREHINNLGNLIVLLRAMARIPQCPFCDIVNGQAEERTTAILYRDDHVVAFEDRNPSAFRHYLVIPVAHVKNVGTLKKSSEDYDMVTNMWKTGQLLLQRDAPNSQHRFGFHKPPWYSVDHLHLHCLALPYKSWRRATKYTSFGCLGAYVSVEKVSKRLDPNDGRGNNLPDHLV</sequence>
<gene>
    <name evidence="5" type="ORF">R1flu_011277</name>
</gene>
<evidence type="ECO:0000259" key="4">
    <source>
        <dbReference type="PROSITE" id="PS51084"/>
    </source>
</evidence>